<feature type="signal peptide" evidence="1">
    <location>
        <begin position="1"/>
        <end position="21"/>
    </location>
</feature>
<evidence type="ECO:0000256" key="1">
    <source>
        <dbReference type="SAM" id="SignalP"/>
    </source>
</evidence>
<sequence>MHNSATVCVVVFLALLDGIEASRPHSGTSYVQDVTVLMYPSSWANGMKTERPKQICSSLLIEPILQICLNLLWCLRFR</sequence>
<organism evidence="2">
    <name type="scientific">Panstrongylus lignarius</name>
    <dbReference type="NCBI Taxonomy" id="156445"/>
    <lineage>
        <taxon>Eukaryota</taxon>
        <taxon>Metazoa</taxon>
        <taxon>Ecdysozoa</taxon>
        <taxon>Arthropoda</taxon>
        <taxon>Hexapoda</taxon>
        <taxon>Insecta</taxon>
        <taxon>Pterygota</taxon>
        <taxon>Neoptera</taxon>
        <taxon>Paraneoptera</taxon>
        <taxon>Hemiptera</taxon>
        <taxon>Heteroptera</taxon>
        <taxon>Panheteroptera</taxon>
        <taxon>Cimicomorpha</taxon>
        <taxon>Reduviidae</taxon>
        <taxon>Triatominae</taxon>
        <taxon>Panstrongylus</taxon>
    </lineage>
</organism>
<evidence type="ECO:0000313" key="2">
    <source>
        <dbReference type="EMBL" id="JAW15691.1"/>
    </source>
</evidence>
<name>A0A224Y564_9HEMI</name>
<protein>
    <submittedName>
        <fullName evidence="2">Putative secreted protein</fullName>
    </submittedName>
</protein>
<dbReference type="EMBL" id="GFTR01000735">
    <property type="protein sequence ID" value="JAW15691.1"/>
    <property type="molecule type" value="Transcribed_RNA"/>
</dbReference>
<keyword evidence="1" id="KW-0732">Signal</keyword>
<proteinExistence type="predicted"/>
<feature type="chain" id="PRO_5012962894" evidence="1">
    <location>
        <begin position="22"/>
        <end position="78"/>
    </location>
</feature>
<reference evidence="2" key="1">
    <citation type="journal article" date="2018" name="PLoS Negl. Trop. Dis.">
        <title>An insight into the salivary gland and fat body transcriptome of Panstrongylus lignarius (Hemiptera: Heteroptera), the main vector of Chagas disease in Peru.</title>
        <authorList>
            <person name="Nevoa J.C."/>
            <person name="Mendes M.T."/>
            <person name="da Silva M.V."/>
            <person name="Soares S.C."/>
            <person name="Oliveira C.J.F."/>
            <person name="Ribeiro J.M.C."/>
        </authorList>
    </citation>
    <scope>NUCLEOTIDE SEQUENCE</scope>
</reference>
<dbReference type="AlphaFoldDB" id="A0A224Y564"/>
<accession>A0A224Y564</accession>